<dbReference type="Proteomes" id="UP000499080">
    <property type="component" value="Unassembled WGS sequence"/>
</dbReference>
<feature type="region of interest" description="Disordered" evidence="1">
    <location>
        <begin position="46"/>
        <end position="74"/>
    </location>
</feature>
<name>A0A4Y2GJR7_ARAVE</name>
<dbReference type="AlphaFoldDB" id="A0A4Y2GJR7"/>
<dbReference type="EMBL" id="BGPR01001393">
    <property type="protein sequence ID" value="GBM52788.1"/>
    <property type="molecule type" value="Genomic_DNA"/>
</dbReference>
<keyword evidence="3" id="KW-1185">Reference proteome</keyword>
<organism evidence="2 3">
    <name type="scientific">Araneus ventricosus</name>
    <name type="common">Orbweaver spider</name>
    <name type="synonym">Epeira ventricosa</name>
    <dbReference type="NCBI Taxonomy" id="182803"/>
    <lineage>
        <taxon>Eukaryota</taxon>
        <taxon>Metazoa</taxon>
        <taxon>Ecdysozoa</taxon>
        <taxon>Arthropoda</taxon>
        <taxon>Chelicerata</taxon>
        <taxon>Arachnida</taxon>
        <taxon>Araneae</taxon>
        <taxon>Araneomorphae</taxon>
        <taxon>Entelegynae</taxon>
        <taxon>Araneoidea</taxon>
        <taxon>Araneidae</taxon>
        <taxon>Araneus</taxon>
    </lineage>
</organism>
<feature type="region of interest" description="Disordered" evidence="1">
    <location>
        <begin position="95"/>
        <end position="114"/>
    </location>
</feature>
<accession>A0A4Y2GJR7</accession>
<feature type="compositionally biased region" description="Pro residues" evidence="1">
    <location>
        <begin position="105"/>
        <end position="114"/>
    </location>
</feature>
<reference evidence="2 3" key="1">
    <citation type="journal article" date="2019" name="Sci. Rep.">
        <title>Orb-weaving spider Araneus ventricosus genome elucidates the spidroin gene catalogue.</title>
        <authorList>
            <person name="Kono N."/>
            <person name="Nakamura H."/>
            <person name="Ohtoshi R."/>
            <person name="Moran D.A.P."/>
            <person name="Shinohara A."/>
            <person name="Yoshida Y."/>
            <person name="Fujiwara M."/>
            <person name="Mori M."/>
            <person name="Tomita M."/>
            <person name="Arakawa K."/>
        </authorList>
    </citation>
    <scope>NUCLEOTIDE SEQUENCE [LARGE SCALE GENOMIC DNA]</scope>
</reference>
<evidence type="ECO:0000313" key="2">
    <source>
        <dbReference type="EMBL" id="GBM52788.1"/>
    </source>
</evidence>
<protein>
    <submittedName>
        <fullName evidence="2">Uncharacterized protein</fullName>
    </submittedName>
</protein>
<evidence type="ECO:0000256" key="1">
    <source>
        <dbReference type="SAM" id="MobiDB-lite"/>
    </source>
</evidence>
<proteinExistence type="predicted"/>
<gene>
    <name evidence="2" type="ORF">AVEN_34201_1</name>
</gene>
<evidence type="ECO:0000313" key="3">
    <source>
        <dbReference type="Proteomes" id="UP000499080"/>
    </source>
</evidence>
<comment type="caution">
    <text evidence="2">The sequence shown here is derived from an EMBL/GenBank/DDBJ whole genome shotgun (WGS) entry which is preliminary data.</text>
</comment>
<sequence>MVLRTCLKNRAPYRSFYSNRSHWTPNPLQEKSNMIKLGTTRGLFWDGPRDFEPRSDDEDEELASPFPNFHATPMGGRLTTTYDLACNRPHTRRIFSGSGFRAWSPPAPQPRPYH</sequence>